<evidence type="ECO:0000256" key="4">
    <source>
        <dbReference type="ARBA" id="ARBA00023242"/>
    </source>
</evidence>
<dbReference type="Proteomes" id="UP001558713">
    <property type="component" value="Unassembled WGS sequence"/>
</dbReference>
<evidence type="ECO:0000256" key="1">
    <source>
        <dbReference type="ARBA" id="ARBA00004123"/>
    </source>
</evidence>
<gene>
    <name evidence="6" type="ORF">V5N11_022973</name>
</gene>
<keyword evidence="4" id="KW-0539">Nucleus</keyword>
<proteinExistence type="inferred from homology"/>
<dbReference type="InterPro" id="IPR005172">
    <property type="entry name" value="CRC"/>
</dbReference>
<keyword evidence="7" id="KW-1185">Reference proteome</keyword>
<dbReference type="Pfam" id="PF03638">
    <property type="entry name" value="TCR"/>
    <property type="match status" value="2"/>
</dbReference>
<dbReference type="EMBL" id="JBANAX010000645">
    <property type="protein sequence ID" value="KAL1199443.1"/>
    <property type="molecule type" value="Genomic_DNA"/>
</dbReference>
<dbReference type="SMART" id="SM01114">
    <property type="entry name" value="CXC"/>
    <property type="match status" value="2"/>
</dbReference>
<comment type="subcellular location">
    <subcellularLocation>
        <location evidence="1">Nucleus</location>
    </subcellularLocation>
</comment>
<dbReference type="PANTHER" id="PTHR12446:SF60">
    <property type="entry name" value="PROTEIN TESMIN_TSO1-LIKE CXC 8"/>
    <property type="match status" value="1"/>
</dbReference>
<comment type="caution">
    <text evidence="6">The sequence shown here is derived from an EMBL/GenBank/DDBJ whole genome shotgun (WGS) entry which is preliminary data.</text>
</comment>
<dbReference type="InterPro" id="IPR033467">
    <property type="entry name" value="Tesmin/TSO1-like_CXC"/>
</dbReference>
<evidence type="ECO:0000313" key="6">
    <source>
        <dbReference type="EMBL" id="KAL1199443.1"/>
    </source>
</evidence>
<evidence type="ECO:0000259" key="5">
    <source>
        <dbReference type="PROSITE" id="PS51634"/>
    </source>
</evidence>
<name>A0ABD0ZXU0_CARAN</name>
<evidence type="ECO:0000256" key="3">
    <source>
        <dbReference type="ARBA" id="ARBA00022473"/>
    </source>
</evidence>
<evidence type="ECO:0000313" key="7">
    <source>
        <dbReference type="Proteomes" id="UP001558713"/>
    </source>
</evidence>
<sequence>MYRRDSSAIPETKDKSDEEDIAGRMMHKGCRCRQSKCLKLYCDCFASGVFCSDDCHCADCHNNSEKNHVREAAMANVLDRNPNAFNGIDKQAEPDTKLGLLSRGCKCKRTKCLKKYCECFQANVLCSDNCKCINCKNVSETFQPFVLDWGLNNRKLYQELDDNMLPYNETSAIVLENNNNINAALGITSTNRENVGFMNHAPGFSAHSSPQWNSCPASLSSIPDNSILNAPVSSSPKLPYRKKRSRLGNTTTVPNLVDICSLLVEAATSNAEDQNMICIKPDDKEDSICIESESRNVEEETQSCGRLIELIDAQYNGEEDSECKTKTSVDEADTYEKKEREVLTTFRDCLKMKFNNIRFNS</sequence>
<comment type="similarity">
    <text evidence="2">Belongs to the lin-54 family.</text>
</comment>
<dbReference type="GO" id="GO:0005634">
    <property type="term" value="C:nucleus"/>
    <property type="evidence" value="ECO:0007669"/>
    <property type="project" value="UniProtKB-SubCell"/>
</dbReference>
<dbReference type="PROSITE" id="PS51634">
    <property type="entry name" value="CRC"/>
    <property type="match status" value="1"/>
</dbReference>
<organism evidence="6 7">
    <name type="scientific">Cardamine amara subsp. amara</name>
    <dbReference type="NCBI Taxonomy" id="228776"/>
    <lineage>
        <taxon>Eukaryota</taxon>
        <taxon>Viridiplantae</taxon>
        <taxon>Streptophyta</taxon>
        <taxon>Embryophyta</taxon>
        <taxon>Tracheophyta</taxon>
        <taxon>Spermatophyta</taxon>
        <taxon>Magnoliopsida</taxon>
        <taxon>eudicotyledons</taxon>
        <taxon>Gunneridae</taxon>
        <taxon>Pentapetalae</taxon>
        <taxon>rosids</taxon>
        <taxon>malvids</taxon>
        <taxon>Brassicales</taxon>
        <taxon>Brassicaceae</taxon>
        <taxon>Cardamineae</taxon>
        <taxon>Cardamine</taxon>
    </lineage>
</organism>
<reference evidence="6 7" key="1">
    <citation type="submission" date="2024-04" db="EMBL/GenBank/DDBJ databases">
        <title>Genome assembly C_amara_ONT_v2.</title>
        <authorList>
            <person name="Yant L."/>
            <person name="Moore C."/>
            <person name="Slenker M."/>
        </authorList>
    </citation>
    <scope>NUCLEOTIDE SEQUENCE [LARGE SCALE GENOMIC DNA]</scope>
    <source>
        <tissue evidence="6">Leaf</tissue>
    </source>
</reference>
<protein>
    <submittedName>
        <fullName evidence="6">Protein tesmin/TSO1-like CXC 8</fullName>
    </submittedName>
</protein>
<dbReference type="AlphaFoldDB" id="A0ABD0ZXU0"/>
<evidence type="ECO:0000256" key="2">
    <source>
        <dbReference type="ARBA" id="ARBA00007267"/>
    </source>
</evidence>
<dbReference type="InterPro" id="IPR028307">
    <property type="entry name" value="Lin-54_fam"/>
</dbReference>
<accession>A0ABD0ZXU0</accession>
<dbReference type="PANTHER" id="PTHR12446">
    <property type="entry name" value="TESMIN/TSO1-RELATED"/>
    <property type="match status" value="1"/>
</dbReference>
<keyword evidence="3" id="KW-0217">Developmental protein</keyword>
<feature type="domain" description="CRC" evidence="5">
    <location>
        <begin position="26"/>
        <end position="140"/>
    </location>
</feature>